<evidence type="ECO:0000313" key="2">
    <source>
        <dbReference type="Proteomes" id="UP000199494"/>
    </source>
</evidence>
<dbReference type="AlphaFoldDB" id="A0A222VVA6"/>
<proteinExistence type="predicted"/>
<evidence type="ECO:0000313" key="1">
    <source>
        <dbReference type="EMBL" id="SDD73012.1"/>
    </source>
</evidence>
<keyword evidence="2" id="KW-1185">Reference proteome</keyword>
<dbReference type="EMBL" id="FMZE01000011">
    <property type="protein sequence ID" value="SDD73012.1"/>
    <property type="molecule type" value="Genomic_DNA"/>
</dbReference>
<dbReference type="RefSeq" id="WP_091809428.1">
    <property type="nucleotide sequence ID" value="NZ_CP016353.1"/>
</dbReference>
<sequence length="293" mass="32881">MADKPIVLKVLLRQKHLQGHRAFCKEYDKLAKQIEPDLVGSWPSKAQFYRWLSRDIQGLPYAHHCRILEAMLPGWTAEQLFQEHTGGIEFVPEPPNSASTGRPAKPPQPTMQGMADVTAVFPSRPAFSHEIPPHKLFDSAEQINMVGLSLNLLCQSYPDRSLLDLLESGTVVQCLFLSPDGRYIKEREQEEAHPQGVLSTLTTLNIQTLQRLHGKLSPEARGNLRIRTYDEAVRFNITVVDDATCVVQPYLPDARGVESPTLVIEKQPGPPGLFETFSQVFESMWARSTEVAT</sequence>
<accession>A0A222VVA6</accession>
<organism evidence="1 2">
    <name type="scientific">Prauserella marina</name>
    <dbReference type="NCBI Taxonomy" id="530584"/>
    <lineage>
        <taxon>Bacteria</taxon>
        <taxon>Bacillati</taxon>
        <taxon>Actinomycetota</taxon>
        <taxon>Actinomycetes</taxon>
        <taxon>Pseudonocardiales</taxon>
        <taxon>Pseudonocardiaceae</taxon>
        <taxon>Prauserella</taxon>
    </lineage>
</organism>
<reference evidence="1 2" key="1">
    <citation type="submission" date="2016-10" db="EMBL/GenBank/DDBJ databases">
        <authorList>
            <person name="de Groot N.N."/>
        </authorList>
    </citation>
    <scope>NUCLEOTIDE SEQUENCE [LARGE SCALE GENOMIC DNA]</scope>
    <source>
        <strain evidence="1 2">CGMCC 4.5506</strain>
    </source>
</reference>
<dbReference type="InterPro" id="IPR045697">
    <property type="entry name" value="DUF5919"/>
</dbReference>
<dbReference type="Pfam" id="PF19319">
    <property type="entry name" value="DUF5919"/>
    <property type="match status" value="1"/>
</dbReference>
<dbReference type="Proteomes" id="UP000199494">
    <property type="component" value="Unassembled WGS sequence"/>
</dbReference>
<dbReference type="OrthoDB" id="4319500at2"/>
<name>A0A222VVA6_9PSEU</name>
<protein>
    <submittedName>
        <fullName evidence="1">Uncharacterized protein</fullName>
    </submittedName>
</protein>
<gene>
    <name evidence="1" type="ORF">SAMN05421630_111268</name>
</gene>
<dbReference type="KEGG" id="pmad:BAY61_25835"/>
<dbReference type="STRING" id="530584.SAMN05421630_111268"/>